<name>A0A6H5GUQ0_9HEMI</name>
<dbReference type="Proteomes" id="UP000479000">
    <property type="component" value="Unassembled WGS sequence"/>
</dbReference>
<accession>A0A6H5GUQ0</accession>
<feature type="non-terminal residue" evidence="2">
    <location>
        <position position="1"/>
    </location>
</feature>
<evidence type="ECO:0000256" key="1">
    <source>
        <dbReference type="SAM" id="MobiDB-lite"/>
    </source>
</evidence>
<protein>
    <submittedName>
        <fullName evidence="2">Uncharacterized protein</fullName>
    </submittedName>
</protein>
<evidence type="ECO:0000313" key="2">
    <source>
        <dbReference type="EMBL" id="CAB0006588.1"/>
    </source>
</evidence>
<keyword evidence="3" id="KW-1185">Reference proteome</keyword>
<proteinExistence type="predicted"/>
<organism evidence="2 3">
    <name type="scientific">Nesidiocoris tenuis</name>
    <dbReference type="NCBI Taxonomy" id="355587"/>
    <lineage>
        <taxon>Eukaryota</taxon>
        <taxon>Metazoa</taxon>
        <taxon>Ecdysozoa</taxon>
        <taxon>Arthropoda</taxon>
        <taxon>Hexapoda</taxon>
        <taxon>Insecta</taxon>
        <taxon>Pterygota</taxon>
        <taxon>Neoptera</taxon>
        <taxon>Paraneoptera</taxon>
        <taxon>Hemiptera</taxon>
        <taxon>Heteroptera</taxon>
        <taxon>Panheteroptera</taxon>
        <taxon>Cimicomorpha</taxon>
        <taxon>Miridae</taxon>
        <taxon>Dicyphina</taxon>
        <taxon>Nesidiocoris</taxon>
    </lineage>
</organism>
<dbReference type="EMBL" id="CADCXU010017894">
    <property type="protein sequence ID" value="CAB0006588.1"/>
    <property type="molecule type" value="Genomic_DNA"/>
</dbReference>
<evidence type="ECO:0000313" key="3">
    <source>
        <dbReference type="Proteomes" id="UP000479000"/>
    </source>
</evidence>
<sequence length="54" mass="6433">DIMATMCSFPVQHLQRLPNNHVPSQQSSNSKHGRYYTRRSSRDVHVRDWDHKLD</sequence>
<feature type="compositionally biased region" description="Basic and acidic residues" evidence="1">
    <location>
        <begin position="40"/>
        <end position="54"/>
    </location>
</feature>
<dbReference type="AlphaFoldDB" id="A0A6H5GUQ0"/>
<gene>
    <name evidence="2" type="ORF">NTEN_LOCUS12065</name>
</gene>
<feature type="region of interest" description="Disordered" evidence="1">
    <location>
        <begin position="16"/>
        <end position="54"/>
    </location>
</feature>
<reference evidence="2 3" key="1">
    <citation type="submission" date="2020-02" db="EMBL/GenBank/DDBJ databases">
        <authorList>
            <person name="Ferguson B K."/>
        </authorList>
    </citation>
    <scope>NUCLEOTIDE SEQUENCE [LARGE SCALE GENOMIC DNA]</scope>
</reference>
<feature type="compositionally biased region" description="Polar residues" evidence="1">
    <location>
        <begin position="17"/>
        <end position="30"/>
    </location>
</feature>